<protein>
    <recommendedName>
        <fullName evidence="4">Bulb-type lectin domain-containing protein</fullName>
    </recommendedName>
</protein>
<evidence type="ECO:0000313" key="3">
    <source>
        <dbReference type="Proteomes" id="UP001428817"/>
    </source>
</evidence>
<feature type="signal peptide" evidence="1">
    <location>
        <begin position="1"/>
        <end position="20"/>
    </location>
</feature>
<evidence type="ECO:0008006" key="4">
    <source>
        <dbReference type="Google" id="ProtNLM"/>
    </source>
</evidence>
<comment type="caution">
    <text evidence="2">The sequence shown here is derived from an EMBL/GenBank/DDBJ whole genome shotgun (WGS) entry which is preliminary data.</text>
</comment>
<evidence type="ECO:0000313" key="2">
    <source>
        <dbReference type="EMBL" id="GAA5159612.1"/>
    </source>
</evidence>
<accession>A0ABP9QCI4</accession>
<feature type="chain" id="PRO_5045987554" description="Bulb-type lectin domain-containing protein" evidence="1">
    <location>
        <begin position="21"/>
        <end position="89"/>
    </location>
</feature>
<name>A0ABP9QCI4_9PSEU</name>
<dbReference type="SUPFAM" id="SSF51110">
    <property type="entry name" value="alpha-D-mannose-specific plant lectins"/>
    <property type="match status" value="1"/>
</dbReference>
<dbReference type="InterPro" id="IPR036426">
    <property type="entry name" value="Bulb-type_lectin_dom_sf"/>
</dbReference>
<dbReference type="EMBL" id="BAABJP010000019">
    <property type="protein sequence ID" value="GAA5159612.1"/>
    <property type="molecule type" value="Genomic_DNA"/>
</dbReference>
<proteinExistence type="predicted"/>
<keyword evidence="3" id="KW-1185">Reference proteome</keyword>
<gene>
    <name evidence="2" type="ORF">GCM10023321_41000</name>
</gene>
<organism evidence="2 3">
    <name type="scientific">Pseudonocardia eucalypti</name>
    <dbReference type="NCBI Taxonomy" id="648755"/>
    <lineage>
        <taxon>Bacteria</taxon>
        <taxon>Bacillati</taxon>
        <taxon>Actinomycetota</taxon>
        <taxon>Actinomycetes</taxon>
        <taxon>Pseudonocardiales</taxon>
        <taxon>Pseudonocardiaceae</taxon>
        <taxon>Pseudonocardia</taxon>
    </lineage>
</organism>
<dbReference type="Gene3D" id="2.90.10.10">
    <property type="entry name" value="Bulb-type lectin domain"/>
    <property type="match status" value="1"/>
</dbReference>
<reference evidence="3" key="1">
    <citation type="journal article" date="2019" name="Int. J. Syst. Evol. Microbiol.">
        <title>The Global Catalogue of Microorganisms (GCM) 10K type strain sequencing project: providing services to taxonomists for standard genome sequencing and annotation.</title>
        <authorList>
            <consortium name="The Broad Institute Genomics Platform"/>
            <consortium name="The Broad Institute Genome Sequencing Center for Infectious Disease"/>
            <person name="Wu L."/>
            <person name="Ma J."/>
        </authorList>
    </citation>
    <scope>NUCLEOTIDE SEQUENCE [LARGE SCALE GENOMIC DNA]</scope>
    <source>
        <strain evidence="3">JCM 18303</strain>
    </source>
</reference>
<dbReference type="Proteomes" id="UP001428817">
    <property type="component" value="Unassembled WGS sequence"/>
</dbReference>
<evidence type="ECO:0000256" key="1">
    <source>
        <dbReference type="SAM" id="SignalP"/>
    </source>
</evidence>
<sequence>MGVVLVAAWTCGMSPAASVAAAPSGPGVLASGASLAPDQSLRSRNGQYQLIQQTDGNLVLYRAPHAVVWSSQTTGEGNRTVMRADGLVR</sequence>
<keyword evidence="1" id="KW-0732">Signal</keyword>